<dbReference type="PANTHER" id="PTHR12265:SF30">
    <property type="entry name" value="TRANSMEMBRANE PROTEIN 53"/>
    <property type="match status" value="1"/>
</dbReference>
<proteinExistence type="inferred from homology"/>
<organism evidence="9 10">
    <name type="scientific">Potamilus streckersoni</name>
    <dbReference type="NCBI Taxonomy" id="2493646"/>
    <lineage>
        <taxon>Eukaryota</taxon>
        <taxon>Metazoa</taxon>
        <taxon>Spiralia</taxon>
        <taxon>Lophotrochozoa</taxon>
        <taxon>Mollusca</taxon>
        <taxon>Bivalvia</taxon>
        <taxon>Autobranchia</taxon>
        <taxon>Heteroconchia</taxon>
        <taxon>Palaeoheterodonta</taxon>
        <taxon>Unionida</taxon>
        <taxon>Unionoidea</taxon>
        <taxon>Unionidae</taxon>
        <taxon>Ambleminae</taxon>
        <taxon>Lampsilini</taxon>
        <taxon>Potamilus</taxon>
    </lineage>
</organism>
<feature type="region of interest" description="Disordered" evidence="7">
    <location>
        <begin position="1"/>
        <end position="32"/>
    </location>
</feature>
<evidence type="ECO:0000256" key="7">
    <source>
        <dbReference type="SAM" id="MobiDB-lite"/>
    </source>
</evidence>
<keyword evidence="3 8" id="KW-1133">Transmembrane helix</keyword>
<name>A0AAE0SHP5_9BIVA</name>
<protein>
    <recommendedName>
        <fullName evidence="11">Transmembrane protein 53</fullName>
    </recommendedName>
</protein>
<keyword evidence="5" id="KW-0539">Nucleus</keyword>
<comment type="subcellular location">
    <subcellularLocation>
        <location evidence="6">Nucleus outer membrane</location>
        <topology evidence="6">Single-pass membrane protein</topology>
    </subcellularLocation>
</comment>
<evidence type="ECO:0000256" key="5">
    <source>
        <dbReference type="ARBA" id="ARBA00023242"/>
    </source>
</evidence>
<evidence type="ECO:0000256" key="6">
    <source>
        <dbReference type="ARBA" id="ARBA00034303"/>
    </source>
</evidence>
<dbReference type="Pfam" id="PF05705">
    <property type="entry name" value="DUF829"/>
    <property type="match status" value="1"/>
</dbReference>
<accession>A0AAE0SHP5</accession>
<dbReference type="AlphaFoldDB" id="A0AAE0SHP5"/>
<evidence type="ECO:0000256" key="1">
    <source>
        <dbReference type="ARBA" id="ARBA00007387"/>
    </source>
</evidence>
<keyword evidence="10" id="KW-1185">Reference proteome</keyword>
<keyword evidence="2 8" id="KW-0812">Transmembrane</keyword>
<keyword evidence="4 8" id="KW-0472">Membrane</keyword>
<dbReference type="InterPro" id="IPR029058">
    <property type="entry name" value="AB_hydrolase_fold"/>
</dbReference>
<evidence type="ECO:0000313" key="10">
    <source>
        <dbReference type="Proteomes" id="UP001195483"/>
    </source>
</evidence>
<evidence type="ECO:0000256" key="2">
    <source>
        <dbReference type="ARBA" id="ARBA00022692"/>
    </source>
</evidence>
<comment type="similarity">
    <text evidence="1">Belongs to the TMEM53 family.</text>
</comment>
<reference evidence="9" key="1">
    <citation type="journal article" date="2021" name="Genome Biol. Evol.">
        <title>A High-Quality Reference Genome for a Parasitic Bivalve with Doubly Uniparental Inheritance (Bivalvia: Unionida).</title>
        <authorList>
            <person name="Smith C.H."/>
        </authorList>
    </citation>
    <scope>NUCLEOTIDE SEQUENCE</scope>
    <source>
        <strain evidence="9">CHS0354</strain>
    </source>
</reference>
<evidence type="ECO:0000256" key="3">
    <source>
        <dbReference type="ARBA" id="ARBA00022989"/>
    </source>
</evidence>
<reference evidence="9" key="2">
    <citation type="journal article" date="2021" name="Genome Biol. Evol.">
        <title>Developing a high-quality reference genome for a parasitic bivalve with doubly uniparental inheritance (Bivalvia: Unionida).</title>
        <authorList>
            <person name="Smith C.H."/>
        </authorList>
    </citation>
    <scope>NUCLEOTIDE SEQUENCE</scope>
    <source>
        <strain evidence="9">CHS0354</strain>
        <tissue evidence="9">Mantle</tissue>
    </source>
</reference>
<evidence type="ECO:0000313" key="9">
    <source>
        <dbReference type="EMBL" id="KAK3592152.1"/>
    </source>
</evidence>
<feature type="transmembrane region" description="Helical" evidence="8">
    <location>
        <begin position="166"/>
        <end position="185"/>
    </location>
</feature>
<evidence type="ECO:0000256" key="8">
    <source>
        <dbReference type="SAM" id="Phobius"/>
    </source>
</evidence>
<dbReference type="GO" id="GO:0005640">
    <property type="term" value="C:nuclear outer membrane"/>
    <property type="evidence" value="ECO:0007669"/>
    <property type="project" value="UniProtKB-SubCell"/>
</dbReference>
<feature type="compositionally biased region" description="Acidic residues" evidence="7">
    <location>
        <begin position="19"/>
        <end position="30"/>
    </location>
</feature>
<evidence type="ECO:0000256" key="4">
    <source>
        <dbReference type="ARBA" id="ARBA00023136"/>
    </source>
</evidence>
<dbReference type="Proteomes" id="UP001195483">
    <property type="component" value="Unassembled WGS sequence"/>
</dbReference>
<sequence length="292" mass="34483">MAEIDVDYNIRFPSPTSLDQEEGSEDEESEREIKKEPVVLLLGWLGCEEKHLAKYSDIYERKGCITIRYIAPKEITFFKTELLPTVASKLLDLIQDYNLEDNPIFFHIFSNNGSYVYTNILKVLHEDKEKKLVKLQVKGVIIDSAPGQRRLHQAARAFVVSTPRNFMMRILMVIGIYLYLFWTGLKCMFMKLYNPKSLEYNPHYVYENMLHDSYHWPQLYLYSKADKIIPYQDIDKMIGYRQSLGVHVERVRWDDTAHVSHLMVHREAYMQACIEFIKFCLDDSNEEEVKKN</sequence>
<comment type="caution">
    <text evidence="9">The sequence shown here is derived from an EMBL/GenBank/DDBJ whole genome shotgun (WGS) entry which is preliminary data.</text>
</comment>
<dbReference type="PANTHER" id="PTHR12265">
    <property type="entry name" value="TRANSMEMBRANE PROTEIN 53"/>
    <property type="match status" value="1"/>
</dbReference>
<dbReference type="InterPro" id="IPR008547">
    <property type="entry name" value="DUF829_TMEM53"/>
</dbReference>
<dbReference type="SUPFAM" id="SSF53474">
    <property type="entry name" value="alpha/beta-Hydrolases"/>
    <property type="match status" value="1"/>
</dbReference>
<reference evidence="9" key="3">
    <citation type="submission" date="2023-05" db="EMBL/GenBank/DDBJ databases">
        <authorList>
            <person name="Smith C.H."/>
        </authorList>
    </citation>
    <scope>NUCLEOTIDE SEQUENCE</scope>
    <source>
        <strain evidence="9">CHS0354</strain>
        <tissue evidence="9">Mantle</tissue>
    </source>
</reference>
<dbReference type="EMBL" id="JAEAOA010001195">
    <property type="protein sequence ID" value="KAK3592152.1"/>
    <property type="molecule type" value="Genomic_DNA"/>
</dbReference>
<evidence type="ECO:0008006" key="11">
    <source>
        <dbReference type="Google" id="ProtNLM"/>
    </source>
</evidence>
<gene>
    <name evidence="9" type="ORF">CHS0354_019444</name>
</gene>